<dbReference type="Proteomes" id="UP000317496">
    <property type="component" value="Chromosome"/>
</dbReference>
<sequence>MALHPNLAAIEAALAVADSRVLRDFLTYMHEIHPADRLPARAAFDPMRVPHLLSHLVLVQVERETHGMRFLVRVAGEMVLRAAPVPLMNRYIETSVNLTQNPGDESQARIVNVRQKVAETGCAIYFHGHVNVPFRFNFAAMEYVHCPLAEDGVTVDRVLSAFYYHGAPDN</sequence>
<name>A0A516H5Z8_9PROT</name>
<dbReference type="KEGG" id="fer:FNB15_18745"/>
<accession>A0A516H5Z8</accession>
<keyword evidence="2" id="KW-1185">Reference proteome</keyword>
<dbReference type="Pfam" id="PF07310">
    <property type="entry name" value="PAS_5"/>
    <property type="match status" value="1"/>
</dbReference>
<dbReference type="EMBL" id="CP041636">
    <property type="protein sequence ID" value="QDO99187.1"/>
    <property type="molecule type" value="Genomic_DNA"/>
</dbReference>
<protein>
    <submittedName>
        <fullName evidence="1">PAS domain-containing protein</fullName>
    </submittedName>
</protein>
<proteinExistence type="predicted"/>
<evidence type="ECO:0000313" key="1">
    <source>
        <dbReference type="EMBL" id="QDO99187.1"/>
    </source>
</evidence>
<organism evidence="1 2">
    <name type="scientific">Ferrovibrio terrae</name>
    <dbReference type="NCBI Taxonomy" id="2594003"/>
    <lineage>
        <taxon>Bacteria</taxon>
        <taxon>Pseudomonadati</taxon>
        <taxon>Pseudomonadota</taxon>
        <taxon>Alphaproteobacteria</taxon>
        <taxon>Rhodospirillales</taxon>
        <taxon>Rhodospirillaceae</taxon>
        <taxon>Ferrovibrio</taxon>
    </lineage>
</organism>
<evidence type="ECO:0000313" key="2">
    <source>
        <dbReference type="Proteomes" id="UP000317496"/>
    </source>
</evidence>
<reference evidence="1 2" key="1">
    <citation type="submission" date="2019-07" db="EMBL/GenBank/DDBJ databases">
        <title>Genome sequencing for Ferrovibrio sp. K5.</title>
        <authorList>
            <person name="Park S.-J."/>
        </authorList>
    </citation>
    <scope>NUCLEOTIDE SEQUENCE [LARGE SCALE GENOMIC DNA]</scope>
    <source>
        <strain evidence="1 2">K5</strain>
    </source>
</reference>
<gene>
    <name evidence="1" type="ORF">FNB15_18745</name>
</gene>
<dbReference type="RefSeq" id="WP_144258183.1">
    <property type="nucleotide sequence ID" value="NZ_CP041636.1"/>
</dbReference>
<dbReference type="AlphaFoldDB" id="A0A516H5Z8"/>
<dbReference type="InterPro" id="IPR009922">
    <property type="entry name" value="DUF1457"/>
</dbReference>
<dbReference type="OrthoDB" id="7358728at2"/>